<evidence type="ECO:0000313" key="3">
    <source>
        <dbReference type="EMBL" id="WOH08007.1"/>
    </source>
</evidence>
<dbReference type="Gramene" id="KZM86793">
    <property type="protein sequence ID" value="KZM86793"/>
    <property type="gene ID" value="DCAR_023927"/>
</dbReference>
<keyword evidence="1" id="KW-0175">Coiled coil</keyword>
<sequence length="138" mass="14753">MDGGSVPPGSVIEGIDAAALVSSDLQGVPEQVGEKTAGKPDKKLADERLKFDGEIAGIRGERDAFCQRVEMLENELQKVTDQFTGIQSERDTMKTAYSSLERANIDLTENLREVGIARDKRDGSSSALSGGAHSSVSR</sequence>
<feature type="region of interest" description="Disordered" evidence="2">
    <location>
        <begin position="116"/>
        <end position="138"/>
    </location>
</feature>
<dbReference type="EMBL" id="CP093349">
    <property type="protein sequence ID" value="WOH08007.1"/>
    <property type="molecule type" value="Genomic_DNA"/>
</dbReference>
<evidence type="ECO:0000313" key="4">
    <source>
        <dbReference type="Proteomes" id="UP000077755"/>
    </source>
</evidence>
<proteinExistence type="predicted"/>
<reference evidence="3" key="1">
    <citation type="journal article" date="2016" name="Nat. Genet.">
        <title>A high-quality carrot genome assembly provides new insights into carotenoid accumulation and asterid genome evolution.</title>
        <authorList>
            <person name="Iorizzo M."/>
            <person name="Ellison S."/>
            <person name="Senalik D."/>
            <person name="Zeng P."/>
            <person name="Satapoomin P."/>
            <person name="Huang J."/>
            <person name="Bowman M."/>
            <person name="Iovene M."/>
            <person name="Sanseverino W."/>
            <person name="Cavagnaro P."/>
            <person name="Yildiz M."/>
            <person name="Macko-Podgorni A."/>
            <person name="Moranska E."/>
            <person name="Grzebelus E."/>
            <person name="Grzebelus D."/>
            <person name="Ashrafi H."/>
            <person name="Zheng Z."/>
            <person name="Cheng S."/>
            <person name="Spooner D."/>
            <person name="Van Deynze A."/>
            <person name="Simon P."/>
        </authorList>
    </citation>
    <scope>NUCLEOTIDE SEQUENCE</scope>
    <source>
        <tissue evidence="3">Leaf</tissue>
    </source>
</reference>
<feature type="coiled-coil region" evidence="1">
    <location>
        <begin position="62"/>
        <end position="89"/>
    </location>
</feature>
<accession>A0A161X318</accession>
<name>A0A161X318_DAUCS</name>
<reference evidence="3" key="2">
    <citation type="submission" date="2022-03" db="EMBL/GenBank/DDBJ databases">
        <title>Draft title - Genomic analysis of global carrot germplasm unveils the trajectory of domestication and the origin of high carotenoid orange carrot.</title>
        <authorList>
            <person name="Iorizzo M."/>
            <person name="Ellison S."/>
            <person name="Senalik D."/>
            <person name="Macko-Podgorni A."/>
            <person name="Grzebelus D."/>
            <person name="Bostan H."/>
            <person name="Rolling W."/>
            <person name="Curaba J."/>
            <person name="Simon P."/>
        </authorList>
    </citation>
    <scope>NUCLEOTIDE SEQUENCE</scope>
    <source>
        <tissue evidence="3">Leaf</tissue>
    </source>
</reference>
<protein>
    <submittedName>
        <fullName evidence="3">Uncharacterized protein</fullName>
    </submittedName>
</protein>
<feature type="compositionally biased region" description="Low complexity" evidence="2">
    <location>
        <begin position="124"/>
        <end position="138"/>
    </location>
</feature>
<gene>
    <name evidence="3" type="ORF">DCAR_0727443</name>
</gene>
<keyword evidence="4" id="KW-1185">Reference proteome</keyword>
<evidence type="ECO:0000256" key="1">
    <source>
        <dbReference type="SAM" id="Coils"/>
    </source>
</evidence>
<dbReference type="Proteomes" id="UP000077755">
    <property type="component" value="Chromosome 7"/>
</dbReference>
<evidence type="ECO:0000256" key="2">
    <source>
        <dbReference type="SAM" id="MobiDB-lite"/>
    </source>
</evidence>
<dbReference type="AlphaFoldDB" id="A0A161X318"/>
<organism evidence="3 4">
    <name type="scientific">Daucus carota subsp. sativus</name>
    <name type="common">Carrot</name>
    <dbReference type="NCBI Taxonomy" id="79200"/>
    <lineage>
        <taxon>Eukaryota</taxon>
        <taxon>Viridiplantae</taxon>
        <taxon>Streptophyta</taxon>
        <taxon>Embryophyta</taxon>
        <taxon>Tracheophyta</taxon>
        <taxon>Spermatophyta</taxon>
        <taxon>Magnoliopsida</taxon>
        <taxon>eudicotyledons</taxon>
        <taxon>Gunneridae</taxon>
        <taxon>Pentapetalae</taxon>
        <taxon>asterids</taxon>
        <taxon>campanulids</taxon>
        <taxon>Apiales</taxon>
        <taxon>Apiaceae</taxon>
        <taxon>Apioideae</taxon>
        <taxon>Scandiceae</taxon>
        <taxon>Daucinae</taxon>
        <taxon>Daucus</taxon>
        <taxon>Daucus sect. Daucus</taxon>
    </lineage>
</organism>